<dbReference type="SUPFAM" id="SSF53300">
    <property type="entry name" value="vWA-like"/>
    <property type="match status" value="1"/>
</dbReference>
<evidence type="ECO:0000259" key="1">
    <source>
        <dbReference type="Pfam" id="PF01882"/>
    </source>
</evidence>
<dbReference type="eggNOG" id="COG1721">
    <property type="taxonomic scope" value="Bacteria"/>
</dbReference>
<evidence type="ECO:0000313" key="3">
    <source>
        <dbReference type="Proteomes" id="UP000001880"/>
    </source>
</evidence>
<organism evidence="2 3">
    <name type="scientific">Haliangium ochraceum (strain DSM 14365 / JCM 11303 / SMP-2)</name>
    <dbReference type="NCBI Taxonomy" id="502025"/>
    <lineage>
        <taxon>Bacteria</taxon>
        <taxon>Pseudomonadati</taxon>
        <taxon>Myxococcota</taxon>
        <taxon>Polyangia</taxon>
        <taxon>Haliangiales</taxon>
        <taxon>Kofleriaceae</taxon>
        <taxon>Haliangium</taxon>
    </lineage>
</organism>
<dbReference type="Gene3D" id="3.40.50.410">
    <property type="entry name" value="von Willebrand factor, type A domain"/>
    <property type="match status" value="1"/>
</dbReference>
<accession>D0LSD0</accession>
<dbReference type="HOGENOM" id="CLU_048408_1_0_7"/>
<name>D0LSD0_HALO1</name>
<dbReference type="PANTHER" id="PTHR33608">
    <property type="entry name" value="BLL2464 PROTEIN"/>
    <property type="match status" value="1"/>
</dbReference>
<dbReference type="InterPro" id="IPR002881">
    <property type="entry name" value="DUF58"/>
</dbReference>
<dbReference type="EMBL" id="CP001804">
    <property type="protein sequence ID" value="ACY15629.1"/>
    <property type="molecule type" value="Genomic_DNA"/>
</dbReference>
<dbReference type="STRING" id="502025.Hoch_3127"/>
<dbReference type="PANTHER" id="PTHR33608:SF3">
    <property type="entry name" value="SLR2013 PROTEIN"/>
    <property type="match status" value="1"/>
</dbReference>
<dbReference type="OrthoDB" id="9776116at2"/>
<proteinExistence type="predicted"/>
<dbReference type="InterPro" id="IPR036465">
    <property type="entry name" value="vWFA_dom_sf"/>
</dbReference>
<evidence type="ECO:0000313" key="2">
    <source>
        <dbReference type="EMBL" id="ACY15629.1"/>
    </source>
</evidence>
<dbReference type="Proteomes" id="UP000001880">
    <property type="component" value="Chromosome"/>
</dbReference>
<feature type="domain" description="DUF58" evidence="1">
    <location>
        <begin position="204"/>
        <end position="376"/>
    </location>
</feature>
<keyword evidence="3" id="KW-1185">Reference proteome</keyword>
<dbReference type="Pfam" id="PF01882">
    <property type="entry name" value="DUF58"/>
    <property type="match status" value="1"/>
</dbReference>
<protein>
    <recommendedName>
        <fullName evidence="1">DUF58 domain-containing protein</fullName>
    </recommendedName>
</protein>
<sequence>MRPTLTCVLALVAGLPLALAVALAASTWPLWLTYLGVVLVAAGADAVIGLPGSRLRVHAQMPDTLYVGDRDELRLDIRAPGWRRATPIEVIVDLDDELAQQPMQRALLSASEAGEGGAARAQLRVPLVPARRGTMEVARVWLQWRGPLGLMRRQRVVPLARELRVVPNVRAVRTAALRFFSSRAFLSGLKVERYLGDGSEFDALREYAPGLDHRSIDWKASARHLKLLSREFRAERNHQVVVAVDTGQLMREPLAGIPKLDHAINAALMLGYFCLRTGDRVGLFGFDARVRCFIEPSGGVHSFARLERQSAALDYQHEETNFTLGLTELSRRLRRRSLVVLLTDVVDTVTTELMLENLQRLARRHLVVFVTLRDTEVGALAEAPPRTLAALHRAVVADDLLREREVVLQRLRRLGVYCIDAPPQDVSMSLLNRYLDIKRRELLS</sequence>
<dbReference type="AlphaFoldDB" id="D0LSD0"/>
<gene>
    <name evidence="2" type="ordered locus">Hoch_3127</name>
</gene>
<reference evidence="2 3" key="1">
    <citation type="journal article" date="2010" name="Stand. Genomic Sci.">
        <title>Complete genome sequence of Haliangium ochraceum type strain (SMP-2).</title>
        <authorList>
            <consortium name="US DOE Joint Genome Institute (JGI-PGF)"/>
            <person name="Ivanova N."/>
            <person name="Daum C."/>
            <person name="Lang E."/>
            <person name="Abt B."/>
            <person name="Kopitz M."/>
            <person name="Saunders E."/>
            <person name="Lapidus A."/>
            <person name="Lucas S."/>
            <person name="Glavina Del Rio T."/>
            <person name="Nolan M."/>
            <person name="Tice H."/>
            <person name="Copeland A."/>
            <person name="Cheng J.F."/>
            <person name="Chen F."/>
            <person name="Bruce D."/>
            <person name="Goodwin L."/>
            <person name="Pitluck S."/>
            <person name="Mavromatis K."/>
            <person name="Pati A."/>
            <person name="Mikhailova N."/>
            <person name="Chen A."/>
            <person name="Palaniappan K."/>
            <person name="Land M."/>
            <person name="Hauser L."/>
            <person name="Chang Y.J."/>
            <person name="Jeffries C.D."/>
            <person name="Detter J.C."/>
            <person name="Brettin T."/>
            <person name="Rohde M."/>
            <person name="Goker M."/>
            <person name="Bristow J."/>
            <person name="Markowitz V."/>
            <person name="Eisen J.A."/>
            <person name="Hugenholtz P."/>
            <person name="Kyrpides N.C."/>
            <person name="Klenk H.P."/>
        </authorList>
    </citation>
    <scope>NUCLEOTIDE SEQUENCE [LARGE SCALE GENOMIC DNA]</scope>
    <source>
        <strain evidence="3">DSM 14365 / CIP 107738 / JCM 11303 / AJ 13395 / SMP-2</strain>
    </source>
</reference>
<dbReference type="KEGG" id="hoh:Hoch_3127"/>